<dbReference type="GO" id="GO:0003677">
    <property type="term" value="F:DNA binding"/>
    <property type="evidence" value="ECO:0007669"/>
    <property type="project" value="UniProtKB-KW"/>
</dbReference>
<evidence type="ECO:0000256" key="3">
    <source>
        <dbReference type="ARBA" id="ARBA00023082"/>
    </source>
</evidence>
<dbReference type="GO" id="GO:0006352">
    <property type="term" value="P:DNA-templated transcription initiation"/>
    <property type="evidence" value="ECO:0007669"/>
    <property type="project" value="InterPro"/>
</dbReference>
<reference evidence="8" key="1">
    <citation type="submission" date="2024-01" db="EMBL/GenBank/DDBJ databases">
        <title>Bank of Algae and Cyanobacteria of the Azores (BACA) strain genomes.</title>
        <authorList>
            <person name="Luz R."/>
            <person name="Cordeiro R."/>
            <person name="Fonseca A."/>
            <person name="Goncalves V."/>
        </authorList>
    </citation>
    <scope>NUCLEOTIDE SEQUENCE</scope>
    <source>
        <strain evidence="8">BACA0141</strain>
    </source>
</reference>
<evidence type="ECO:0000256" key="1">
    <source>
        <dbReference type="ARBA" id="ARBA00010641"/>
    </source>
</evidence>
<gene>
    <name evidence="8" type="ORF">V2H45_20330</name>
</gene>
<dbReference type="InterPro" id="IPR036388">
    <property type="entry name" value="WH-like_DNA-bd_sf"/>
</dbReference>
<dbReference type="GO" id="GO:0016987">
    <property type="term" value="F:sigma factor activity"/>
    <property type="evidence" value="ECO:0007669"/>
    <property type="project" value="UniProtKB-KW"/>
</dbReference>
<dbReference type="RefSeq" id="WP_330485531.1">
    <property type="nucleotide sequence ID" value="NZ_JAZBJZ010000112.1"/>
</dbReference>
<evidence type="ECO:0000259" key="6">
    <source>
        <dbReference type="Pfam" id="PF04542"/>
    </source>
</evidence>
<dbReference type="Proteomes" id="UP001333818">
    <property type="component" value="Unassembled WGS sequence"/>
</dbReference>
<keyword evidence="4" id="KW-0238">DNA-binding</keyword>
<dbReference type="InterPro" id="IPR007627">
    <property type="entry name" value="RNA_pol_sigma70_r2"/>
</dbReference>
<keyword evidence="5" id="KW-0804">Transcription</keyword>
<comment type="similarity">
    <text evidence="1">Belongs to the sigma-70 factor family. ECF subfamily.</text>
</comment>
<proteinExistence type="inferred from homology"/>
<sequence length="185" mass="21145">MTLSSQTDIDVFQSLRAGNLDALGIFYDRYGALVYRLALRILGNKQEAEDLTQDVFLSLTRNCSYDAKRGSMYTFLMILTRSRAIDRIRKMRSQQQSLQKWSHLVSDQSPDRPMENVTTTEISGLVREALQTLPDKHRQVLEMAYYEGQSQSEIAKNLEIPLGTIKSWARQGLLGLRKILKDVGE</sequence>
<evidence type="ECO:0000256" key="2">
    <source>
        <dbReference type="ARBA" id="ARBA00023015"/>
    </source>
</evidence>
<comment type="caution">
    <text evidence="8">The sequence shown here is derived from an EMBL/GenBank/DDBJ whole genome shotgun (WGS) entry which is preliminary data.</text>
</comment>
<feature type="domain" description="RNA polymerase sigma-70 region 2" evidence="6">
    <location>
        <begin position="26"/>
        <end position="91"/>
    </location>
</feature>
<dbReference type="Pfam" id="PF04545">
    <property type="entry name" value="Sigma70_r4"/>
    <property type="match status" value="1"/>
</dbReference>
<name>A0AAW9Q6J7_9CYAN</name>
<evidence type="ECO:0000256" key="5">
    <source>
        <dbReference type="ARBA" id="ARBA00023163"/>
    </source>
</evidence>
<dbReference type="CDD" id="cd06171">
    <property type="entry name" value="Sigma70_r4"/>
    <property type="match status" value="1"/>
</dbReference>
<dbReference type="SUPFAM" id="SSF88659">
    <property type="entry name" value="Sigma3 and sigma4 domains of RNA polymerase sigma factors"/>
    <property type="match status" value="1"/>
</dbReference>
<organism evidence="8 9">
    <name type="scientific">Tumidithrix elongata BACA0141</name>
    <dbReference type="NCBI Taxonomy" id="2716417"/>
    <lineage>
        <taxon>Bacteria</taxon>
        <taxon>Bacillati</taxon>
        <taxon>Cyanobacteriota</taxon>
        <taxon>Cyanophyceae</taxon>
        <taxon>Pseudanabaenales</taxon>
        <taxon>Pseudanabaenaceae</taxon>
        <taxon>Tumidithrix</taxon>
        <taxon>Tumidithrix elongata</taxon>
    </lineage>
</organism>
<accession>A0AAW9Q6J7</accession>
<keyword evidence="9" id="KW-1185">Reference proteome</keyword>
<dbReference type="Pfam" id="PF04542">
    <property type="entry name" value="Sigma70_r2"/>
    <property type="match status" value="1"/>
</dbReference>
<dbReference type="PANTHER" id="PTHR43133:SF62">
    <property type="entry name" value="RNA POLYMERASE SIGMA FACTOR SIGZ"/>
    <property type="match status" value="1"/>
</dbReference>
<dbReference type="SUPFAM" id="SSF88946">
    <property type="entry name" value="Sigma2 domain of RNA polymerase sigma factors"/>
    <property type="match status" value="1"/>
</dbReference>
<dbReference type="InterPro" id="IPR014284">
    <property type="entry name" value="RNA_pol_sigma-70_dom"/>
</dbReference>
<dbReference type="EMBL" id="JAZBJZ010000112">
    <property type="protein sequence ID" value="MEE3719095.1"/>
    <property type="molecule type" value="Genomic_DNA"/>
</dbReference>
<dbReference type="AlphaFoldDB" id="A0AAW9Q6J7"/>
<dbReference type="InterPro" id="IPR013325">
    <property type="entry name" value="RNA_pol_sigma_r2"/>
</dbReference>
<keyword evidence="3" id="KW-0731">Sigma factor</keyword>
<dbReference type="Gene3D" id="1.10.1740.10">
    <property type="match status" value="1"/>
</dbReference>
<dbReference type="NCBIfam" id="TIGR02937">
    <property type="entry name" value="sigma70-ECF"/>
    <property type="match status" value="1"/>
</dbReference>
<dbReference type="Gene3D" id="1.10.10.10">
    <property type="entry name" value="Winged helix-like DNA-binding domain superfamily/Winged helix DNA-binding domain"/>
    <property type="match status" value="1"/>
</dbReference>
<dbReference type="NCBIfam" id="NF009172">
    <property type="entry name" value="PRK12519.1"/>
    <property type="match status" value="1"/>
</dbReference>
<evidence type="ECO:0000259" key="7">
    <source>
        <dbReference type="Pfam" id="PF04545"/>
    </source>
</evidence>
<evidence type="ECO:0000313" key="9">
    <source>
        <dbReference type="Proteomes" id="UP001333818"/>
    </source>
</evidence>
<dbReference type="PANTHER" id="PTHR43133">
    <property type="entry name" value="RNA POLYMERASE ECF-TYPE SIGMA FACTO"/>
    <property type="match status" value="1"/>
</dbReference>
<dbReference type="InterPro" id="IPR013324">
    <property type="entry name" value="RNA_pol_sigma_r3/r4-like"/>
</dbReference>
<keyword evidence="2" id="KW-0805">Transcription regulation</keyword>
<protein>
    <submittedName>
        <fullName evidence="8">Sigma-70 family RNA polymerase sigma factor</fullName>
    </submittedName>
</protein>
<dbReference type="InterPro" id="IPR007630">
    <property type="entry name" value="RNA_pol_sigma70_r4"/>
</dbReference>
<evidence type="ECO:0000256" key="4">
    <source>
        <dbReference type="ARBA" id="ARBA00023125"/>
    </source>
</evidence>
<feature type="domain" description="RNA polymerase sigma-70 region 4" evidence="7">
    <location>
        <begin position="129"/>
        <end position="178"/>
    </location>
</feature>
<evidence type="ECO:0000313" key="8">
    <source>
        <dbReference type="EMBL" id="MEE3719095.1"/>
    </source>
</evidence>
<dbReference type="InterPro" id="IPR039425">
    <property type="entry name" value="RNA_pol_sigma-70-like"/>
</dbReference>